<dbReference type="AlphaFoldDB" id="A0A7C9QS83"/>
<sequence>MALFNFNDTVRVKASAPAELRPAALASVVMIHEGRGRVGEYFEQFPDGVIYTVEFEDGHAVDLHEHFLEKGWFPSETVVRI</sequence>
<evidence type="ECO:0000313" key="1">
    <source>
        <dbReference type="EMBL" id="NFV79204.1"/>
    </source>
</evidence>
<protein>
    <recommendedName>
        <fullName evidence="3">DUF4926 domain-containing protein</fullName>
    </recommendedName>
</protein>
<name>A0A7C9QS83_9PROT</name>
<evidence type="ECO:0000313" key="2">
    <source>
        <dbReference type="Proteomes" id="UP000480684"/>
    </source>
</evidence>
<evidence type="ECO:0008006" key="3">
    <source>
        <dbReference type="Google" id="ProtNLM"/>
    </source>
</evidence>
<dbReference type="Proteomes" id="UP000480684">
    <property type="component" value="Unassembled WGS sequence"/>
</dbReference>
<gene>
    <name evidence="1" type="ORF">G4223_03660</name>
</gene>
<comment type="caution">
    <text evidence="1">The sequence shown here is derived from an EMBL/GenBank/DDBJ whole genome shotgun (WGS) entry which is preliminary data.</text>
</comment>
<dbReference type="EMBL" id="JAAIYP010000023">
    <property type="protein sequence ID" value="NFV79204.1"/>
    <property type="molecule type" value="Genomic_DNA"/>
</dbReference>
<dbReference type="RefSeq" id="WP_163675161.1">
    <property type="nucleotide sequence ID" value="NZ_JAAIYP010000023.1"/>
</dbReference>
<organism evidence="1 2">
    <name type="scientific">Magnetospirillum aberrantis SpK</name>
    <dbReference type="NCBI Taxonomy" id="908842"/>
    <lineage>
        <taxon>Bacteria</taxon>
        <taxon>Pseudomonadati</taxon>
        <taxon>Pseudomonadota</taxon>
        <taxon>Alphaproteobacteria</taxon>
        <taxon>Rhodospirillales</taxon>
        <taxon>Rhodospirillaceae</taxon>
        <taxon>Magnetospirillum</taxon>
    </lineage>
</organism>
<reference evidence="1 2" key="1">
    <citation type="submission" date="2020-02" db="EMBL/GenBank/DDBJ databases">
        <authorList>
            <person name="Dziuba M."/>
            <person name="Kuznetsov B."/>
            <person name="Mardanov A."/>
            <person name="Ravin N."/>
            <person name="Grouzdev D."/>
        </authorList>
    </citation>
    <scope>NUCLEOTIDE SEQUENCE [LARGE SCALE GENOMIC DNA]</scope>
    <source>
        <strain evidence="1 2">SpK</strain>
    </source>
</reference>
<keyword evidence="2" id="KW-1185">Reference proteome</keyword>
<accession>A0A7C9QS83</accession>
<proteinExistence type="predicted"/>